<evidence type="ECO:0000313" key="3">
    <source>
        <dbReference type="Proteomes" id="UP000182124"/>
    </source>
</evidence>
<dbReference type="Proteomes" id="UP000182124">
    <property type="component" value="Unassembled WGS sequence"/>
</dbReference>
<dbReference type="PROSITE" id="PS51257">
    <property type="entry name" value="PROKAR_LIPOPROTEIN"/>
    <property type="match status" value="1"/>
</dbReference>
<evidence type="ECO:0000313" key="2">
    <source>
        <dbReference type="EMBL" id="SCX05298.1"/>
    </source>
</evidence>
<proteinExistence type="predicted"/>
<evidence type="ECO:0000256" key="1">
    <source>
        <dbReference type="SAM" id="MobiDB-lite"/>
    </source>
</evidence>
<feature type="region of interest" description="Disordered" evidence="1">
    <location>
        <begin position="33"/>
        <end position="75"/>
    </location>
</feature>
<dbReference type="STRING" id="329186.SAMN02927925_00791"/>
<dbReference type="EMBL" id="FMTY01000002">
    <property type="protein sequence ID" value="SCX05298.1"/>
    <property type="molecule type" value="Genomic_DNA"/>
</dbReference>
<dbReference type="AlphaFoldDB" id="A0A1G4VE14"/>
<dbReference type="RefSeq" id="WP_023576388.1">
    <property type="nucleotide sequence ID" value="NZ_CBCSBQ010000022.1"/>
</dbReference>
<reference evidence="2 3" key="1">
    <citation type="submission" date="2016-10" db="EMBL/GenBank/DDBJ databases">
        <authorList>
            <person name="de Groot N.N."/>
        </authorList>
    </citation>
    <scope>NUCLEOTIDE SEQUENCE [LARGE SCALE GENOMIC DNA]</scope>
    <source>
        <strain evidence="2 3">CGMCC 1.3801</strain>
    </source>
</reference>
<dbReference type="eggNOG" id="ENOG5032GX3">
    <property type="taxonomic scope" value="Bacteria"/>
</dbReference>
<organism evidence="2 3">
    <name type="scientific">Flavobacterium saliperosum</name>
    <dbReference type="NCBI Taxonomy" id="329186"/>
    <lineage>
        <taxon>Bacteria</taxon>
        <taxon>Pseudomonadati</taxon>
        <taxon>Bacteroidota</taxon>
        <taxon>Flavobacteriia</taxon>
        <taxon>Flavobacteriales</taxon>
        <taxon>Flavobacteriaceae</taxon>
        <taxon>Flavobacterium</taxon>
    </lineage>
</organism>
<accession>A0A1G4VE14</accession>
<sequence>MKKLILVFGILSFTVLLSCRKSEEKTTTKIITPAENSQPATESTTTVEVTDSVPKDGTSISVSGDGVNISSKDGEKKVEVNATKEGAAVEIKK</sequence>
<gene>
    <name evidence="2" type="ORF">SAMN02927925_00791</name>
</gene>
<feature type="compositionally biased region" description="Low complexity" evidence="1">
    <location>
        <begin position="41"/>
        <end position="52"/>
    </location>
</feature>
<name>A0A1G4VE14_9FLAO</name>
<protein>
    <submittedName>
        <fullName evidence="2">Uncharacterized protein</fullName>
    </submittedName>
</protein>